<evidence type="ECO:0000313" key="8">
    <source>
        <dbReference type="Proteomes" id="UP000637628"/>
    </source>
</evidence>
<evidence type="ECO:0000313" key="7">
    <source>
        <dbReference type="EMBL" id="GIE06196.1"/>
    </source>
</evidence>
<keyword evidence="1" id="KW-0808">Transferase</keyword>
<keyword evidence="3" id="KW-0418">Kinase</keyword>
<dbReference type="SUPFAM" id="SSF56112">
    <property type="entry name" value="Protein kinase-like (PK-like)"/>
    <property type="match status" value="1"/>
</dbReference>
<dbReference type="PANTHER" id="PTHR43289">
    <property type="entry name" value="MITOGEN-ACTIVATED PROTEIN KINASE KINASE KINASE 20-RELATED"/>
    <property type="match status" value="1"/>
</dbReference>
<organism evidence="7 8">
    <name type="scientific">Paractinoplanes durhamensis</name>
    <dbReference type="NCBI Taxonomy" id="113563"/>
    <lineage>
        <taxon>Bacteria</taxon>
        <taxon>Bacillati</taxon>
        <taxon>Actinomycetota</taxon>
        <taxon>Actinomycetes</taxon>
        <taxon>Micromonosporales</taxon>
        <taxon>Micromonosporaceae</taxon>
        <taxon>Paractinoplanes</taxon>
    </lineage>
</organism>
<dbReference type="EMBL" id="BOML01000059">
    <property type="protein sequence ID" value="GIE06196.1"/>
    <property type="molecule type" value="Genomic_DNA"/>
</dbReference>
<name>A0ABQ3Z8P9_9ACTN</name>
<dbReference type="InterPro" id="IPR011009">
    <property type="entry name" value="Kinase-like_dom_sf"/>
</dbReference>
<evidence type="ECO:0000256" key="3">
    <source>
        <dbReference type="ARBA" id="ARBA00022777"/>
    </source>
</evidence>
<comment type="caution">
    <text evidence="7">The sequence shown here is derived from an EMBL/GenBank/DDBJ whole genome shotgun (WGS) entry which is preliminary data.</text>
</comment>
<dbReference type="PROSITE" id="PS50011">
    <property type="entry name" value="PROTEIN_KINASE_DOM"/>
    <property type="match status" value="1"/>
</dbReference>
<protein>
    <recommendedName>
        <fullName evidence="6">Protein kinase domain-containing protein</fullName>
    </recommendedName>
</protein>
<feature type="binding site" evidence="5">
    <location>
        <position position="44"/>
    </location>
    <ligand>
        <name>ATP</name>
        <dbReference type="ChEBI" id="CHEBI:30616"/>
    </ligand>
</feature>
<dbReference type="PANTHER" id="PTHR43289:SF34">
    <property type="entry name" value="SERINE_THREONINE-PROTEIN KINASE YBDM-RELATED"/>
    <property type="match status" value="1"/>
</dbReference>
<dbReference type="Pfam" id="PF00069">
    <property type="entry name" value="Pkinase"/>
    <property type="match status" value="1"/>
</dbReference>
<keyword evidence="8" id="KW-1185">Reference proteome</keyword>
<keyword evidence="4 5" id="KW-0067">ATP-binding</keyword>
<sequence>MTRALWPNDPRRLGDYELLSRLGEGGMGAVYLGRAPGGRLVAVKVIRPELAWDTEFRGRFRSEVSRAREVPGFCTAAVLDADPDHATPYLVVEYVDGPSLREVIKEQGPLSGGTLHGVAVGVATALAAIHGAGVIHRDLKPENVLFALGTPKVIDFGIARALEATSRHTRTDQMVGTVSYMAPERFDSESDREAGPPADVFAWGVVVAYAATGRTPFRGDSPGATAARILTQPPDLAGLDGPLRDLVGRALAKDPAQRPTAPELLDRLLATESGKALDQQPELRQAAEAAAHIEPVHTDAVPRRRVGRTVAAAGAAVVLATFAAFVALDDPSPAPSFVAAAPSSVAAVPAAKAKSRVQGPSLIDGLDRPGQWKATPKSDDAAGWCTFEAKRLLVTTSSSSVYTCTGPADTFAGDQTITVDATVVTAEACAAIWFRVVDRGGYQASFCPAEIRLGLDNDGEMIGEQKVASTLFRPGQTHRAAIAVRDETAHVTVDGVEVLSVPLTDPLLAGGKVELGAINDANSGDSMAAFADVELRSPTVDPQVTFPDLTGTGPATSVVKLYAYDPAAHVAVAEPVLYLDGTDYCTRFKIKQGDGRCEQETIIVESHLKVTVPTANRPALTTWDDPTGEGDCIGTMRSGGLCPIKQAAFTAWLKGDPQGLAAITTSGGTATKLAQMYRP</sequence>
<keyword evidence="2 5" id="KW-0547">Nucleotide-binding</keyword>
<dbReference type="InterPro" id="IPR008271">
    <property type="entry name" value="Ser/Thr_kinase_AS"/>
</dbReference>
<dbReference type="Gene3D" id="2.60.120.560">
    <property type="entry name" value="Exo-inulinase, domain 1"/>
    <property type="match status" value="1"/>
</dbReference>
<accession>A0ABQ3Z8P9</accession>
<feature type="domain" description="Protein kinase" evidence="6">
    <location>
        <begin position="16"/>
        <end position="283"/>
    </location>
</feature>
<dbReference type="InterPro" id="IPR017441">
    <property type="entry name" value="Protein_kinase_ATP_BS"/>
</dbReference>
<dbReference type="Gene3D" id="1.10.510.10">
    <property type="entry name" value="Transferase(Phosphotransferase) domain 1"/>
    <property type="match status" value="1"/>
</dbReference>
<reference evidence="7 8" key="1">
    <citation type="submission" date="2021-01" db="EMBL/GenBank/DDBJ databases">
        <title>Whole genome shotgun sequence of Actinoplanes durhamensis NBRC 14914.</title>
        <authorList>
            <person name="Komaki H."/>
            <person name="Tamura T."/>
        </authorList>
    </citation>
    <scope>NUCLEOTIDE SEQUENCE [LARGE SCALE GENOMIC DNA]</scope>
    <source>
        <strain evidence="7 8">NBRC 14914</strain>
    </source>
</reference>
<dbReference type="PROSITE" id="PS00107">
    <property type="entry name" value="PROTEIN_KINASE_ATP"/>
    <property type="match status" value="1"/>
</dbReference>
<gene>
    <name evidence="7" type="ORF">Adu01nite_75460</name>
</gene>
<dbReference type="Proteomes" id="UP000637628">
    <property type="component" value="Unassembled WGS sequence"/>
</dbReference>
<evidence type="ECO:0000256" key="2">
    <source>
        <dbReference type="ARBA" id="ARBA00022741"/>
    </source>
</evidence>
<evidence type="ECO:0000259" key="6">
    <source>
        <dbReference type="PROSITE" id="PS50011"/>
    </source>
</evidence>
<evidence type="ECO:0000256" key="5">
    <source>
        <dbReference type="PROSITE-ProRule" id="PRU10141"/>
    </source>
</evidence>
<dbReference type="PROSITE" id="PS00108">
    <property type="entry name" value="PROTEIN_KINASE_ST"/>
    <property type="match status" value="1"/>
</dbReference>
<dbReference type="InterPro" id="IPR000719">
    <property type="entry name" value="Prot_kinase_dom"/>
</dbReference>
<dbReference type="CDD" id="cd14014">
    <property type="entry name" value="STKc_PknB_like"/>
    <property type="match status" value="1"/>
</dbReference>
<evidence type="ECO:0000256" key="4">
    <source>
        <dbReference type="ARBA" id="ARBA00022840"/>
    </source>
</evidence>
<proteinExistence type="predicted"/>
<dbReference type="SMART" id="SM00220">
    <property type="entry name" value="S_TKc"/>
    <property type="match status" value="1"/>
</dbReference>
<dbReference type="RefSeq" id="WP_203734039.1">
    <property type="nucleotide sequence ID" value="NZ_BAAATX010000022.1"/>
</dbReference>
<evidence type="ECO:0000256" key="1">
    <source>
        <dbReference type="ARBA" id="ARBA00022679"/>
    </source>
</evidence>
<dbReference type="Gene3D" id="3.30.200.20">
    <property type="entry name" value="Phosphorylase Kinase, domain 1"/>
    <property type="match status" value="1"/>
</dbReference>